<evidence type="ECO:0000256" key="6">
    <source>
        <dbReference type="NCBIfam" id="TIGR00112"/>
    </source>
</evidence>
<evidence type="ECO:0000256" key="2">
    <source>
        <dbReference type="ARBA" id="ARBA00022857"/>
    </source>
</evidence>
<evidence type="ECO:0000259" key="9">
    <source>
        <dbReference type="Pfam" id="PF14748"/>
    </source>
</evidence>
<dbReference type="SUPFAM" id="SSF48179">
    <property type="entry name" value="6-phosphogluconate dehydrogenase C-terminal domain-like"/>
    <property type="match status" value="1"/>
</dbReference>
<feature type="domain" description="Pyrroline-5-carboxylate reductase dimerisation" evidence="9">
    <location>
        <begin position="150"/>
        <end position="253"/>
    </location>
</feature>
<evidence type="ECO:0000256" key="4">
    <source>
        <dbReference type="ARBA" id="ARBA00058118"/>
    </source>
</evidence>
<comment type="subcellular location">
    <subcellularLocation>
        <location evidence="5">Cytoplasm</location>
    </subcellularLocation>
</comment>
<protein>
    <recommendedName>
        <fullName evidence="5 6">Pyrroline-5-carboxylate reductase</fullName>
        <shortName evidence="5">P5C reductase</shortName>
        <shortName evidence="5">P5CR</shortName>
        <ecNumber evidence="5 6">1.5.1.2</ecNumber>
    </recommendedName>
    <alternativeName>
        <fullName evidence="5">PCA reductase</fullName>
    </alternativeName>
</protein>
<feature type="binding site" evidence="7">
    <location>
        <position position="45"/>
    </location>
    <ligand>
        <name>NADPH</name>
        <dbReference type="ChEBI" id="CHEBI:57783"/>
    </ligand>
</feature>
<comment type="catalytic activity">
    <reaction evidence="5">
        <text>L-proline + NAD(+) = (S)-1-pyrroline-5-carboxylate + NADH + 2 H(+)</text>
        <dbReference type="Rhea" id="RHEA:14105"/>
        <dbReference type="ChEBI" id="CHEBI:15378"/>
        <dbReference type="ChEBI" id="CHEBI:17388"/>
        <dbReference type="ChEBI" id="CHEBI:57540"/>
        <dbReference type="ChEBI" id="CHEBI:57945"/>
        <dbReference type="ChEBI" id="CHEBI:60039"/>
        <dbReference type="EC" id="1.5.1.2"/>
    </reaction>
</comment>
<organism evidence="10 11">
    <name type="scientific">Candidatus Amunia macphersoniae</name>
    <dbReference type="NCBI Taxonomy" id="3127014"/>
    <lineage>
        <taxon>Bacteria</taxon>
        <taxon>Bacillati</taxon>
        <taxon>Candidatus Dormiibacterota</taxon>
        <taxon>Candidatus Dormibacteria</taxon>
        <taxon>Candidatus Aeolococcales</taxon>
        <taxon>Candidatus Aeolococcaceae</taxon>
        <taxon>Candidatus Amunia</taxon>
    </lineage>
</organism>
<dbReference type="AlphaFoldDB" id="A0A934NA12"/>
<keyword evidence="2 5" id="KW-0521">NADP</keyword>
<dbReference type="InterPro" id="IPR029036">
    <property type="entry name" value="P5CR_dimer"/>
</dbReference>
<accession>A0A934NA12</accession>
<evidence type="ECO:0000256" key="7">
    <source>
        <dbReference type="PIRSR" id="PIRSR000193-1"/>
    </source>
</evidence>
<evidence type="ECO:0000256" key="3">
    <source>
        <dbReference type="ARBA" id="ARBA00023002"/>
    </source>
</evidence>
<keyword evidence="3 5" id="KW-0560">Oxidoreductase</keyword>
<gene>
    <name evidence="5" type="primary">proC</name>
    <name evidence="10" type="ORF">JF887_09470</name>
</gene>
<dbReference type="EC" id="1.5.1.2" evidence="5 6"/>
<sequence>MGEAMLAGLVDRDLIDRSRVTASHPRAERREALANTHGVSVTDDNVAVARDADILLLAVKPQMLGAVMKELTGRLRPEQLVISVIAGASTRALSDGLQHQAVVRSMPNTPAQIGQGVTVWFATSSVEQPARQRVRAMLGALGREFEVHDERLVAMATAVSGTGPTFIFLFIEAMTDAAVHLGFPRHVARELVLDTMSGSAAFALQSGKHVAELRDMVTSPGGTSAEALYQLEKGGLRTVVSDAVWAAFERTLQLEARLEGDDGTPDQRRRR</sequence>
<dbReference type="Pfam" id="PF14748">
    <property type="entry name" value="P5CR_dimer"/>
    <property type="match status" value="1"/>
</dbReference>
<dbReference type="PANTHER" id="PTHR11645:SF66">
    <property type="entry name" value="PYRROLINE-5-CARBOXYLATE REDUCTASE"/>
    <property type="match status" value="1"/>
</dbReference>
<dbReference type="HAMAP" id="MF_01925">
    <property type="entry name" value="P5C_reductase"/>
    <property type="match status" value="1"/>
</dbReference>
<keyword evidence="5" id="KW-0641">Proline biosynthesis</keyword>
<comment type="pathway">
    <text evidence="5">Amino-acid biosynthesis; L-proline biosynthesis; L-proline from L-glutamate 5-semialdehyde: step 1/1.</text>
</comment>
<feature type="domain" description="Pyrroline-5-carboxylate reductase catalytic N-terminal" evidence="8">
    <location>
        <begin position="1"/>
        <end position="87"/>
    </location>
</feature>
<name>A0A934NA12_9BACT</name>
<dbReference type="SUPFAM" id="SSF51735">
    <property type="entry name" value="NAD(P)-binding Rossmann-fold domains"/>
    <property type="match status" value="1"/>
</dbReference>
<dbReference type="Proteomes" id="UP000614410">
    <property type="component" value="Unassembled WGS sequence"/>
</dbReference>
<comment type="function">
    <text evidence="4 5">Catalyzes the reduction of 1-pyrroline-5-carboxylate (PCA) to L-proline.</text>
</comment>
<dbReference type="GO" id="GO:0004735">
    <property type="term" value="F:pyrroline-5-carboxylate reductase activity"/>
    <property type="evidence" value="ECO:0007669"/>
    <property type="project" value="UniProtKB-UniRule"/>
</dbReference>
<dbReference type="Pfam" id="PF03807">
    <property type="entry name" value="F420_oxidored"/>
    <property type="match status" value="1"/>
</dbReference>
<keyword evidence="5" id="KW-0028">Amino-acid biosynthesis</keyword>
<comment type="similarity">
    <text evidence="1 5">Belongs to the pyrroline-5-carboxylate reductase family.</text>
</comment>
<feature type="binding site" evidence="7">
    <location>
        <begin position="58"/>
        <end position="61"/>
    </location>
    <ligand>
        <name>NADP(+)</name>
        <dbReference type="ChEBI" id="CHEBI:58349"/>
    </ligand>
</feature>
<dbReference type="EMBL" id="JAEKNN010000050">
    <property type="protein sequence ID" value="MBJ7609637.1"/>
    <property type="molecule type" value="Genomic_DNA"/>
</dbReference>
<dbReference type="InterPro" id="IPR000304">
    <property type="entry name" value="Pyrroline-COOH_reductase"/>
</dbReference>
<dbReference type="PIRSF" id="PIRSF000193">
    <property type="entry name" value="Pyrrol-5-carb_rd"/>
    <property type="match status" value="1"/>
</dbReference>
<keyword evidence="5" id="KW-0963">Cytoplasm</keyword>
<proteinExistence type="inferred from homology"/>
<comment type="catalytic activity">
    <reaction evidence="5">
        <text>L-proline + NADP(+) = (S)-1-pyrroline-5-carboxylate + NADPH + 2 H(+)</text>
        <dbReference type="Rhea" id="RHEA:14109"/>
        <dbReference type="ChEBI" id="CHEBI:15378"/>
        <dbReference type="ChEBI" id="CHEBI:17388"/>
        <dbReference type="ChEBI" id="CHEBI:57783"/>
        <dbReference type="ChEBI" id="CHEBI:58349"/>
        <dbReference type="ChEBI" id="CHEBI:60039"/>
        <dbReference type="EC" id="1.5.1.2"/>
    </reaction>
</comment>
<dbReference type="NCBIfam" id="TIGR00112">
    <property type="entry name" value="proC"/>
    <property type="match status" value="1"/>
</dbReference>
<dbReference type="GO" id="GO:0005737">
    <property type="term" value="C:cytoplasm"/>
    <property type="evidence" value="ECO:0007669"/>
    <property type="project" value="UniProtKB-SubCell"/>
</dbReference>
<reference evidence="10 11" key="1">
    <citation type="submission" date="2020-10" db="EMBL/GenBank/DDBJ databases">
        <title>Ca. Dormibacterota MAGs.</title>
        <authorList>
            <person name="Montgomery K."/>
        </authorList>
    </citation>
    <scope>NUCLEOTIDE SEQUENCE [LARGE SCALE GENOMIC DNA]</scope>
    <source>
        <strain evidence="10">Mitchell_Peninsula_5</strain>
    </source>
</reference>
<evidence type="ECO:0000256" key="1">
    <source>
        <dbReference type="ARBA" id="ARBA00005525"/>
    </source>
</evidence>
<dbReference type="Gene3D" id="1.10.3730.10">
    <property type="entry name" value="ProC C-terminal domain-like"/>
    <property type="match status" value="1"/>
</dbReference>
<dbReference type="InterPro" id="IPR028939">
    <property type="entry name" value="P5C_Rdtase_cat_N"/>
</dbReference>
<dbReference type="InterPro" id="IPR036291">
    <property type="entry name" value="NAD(P)-bd_dom_sf"/>
</dbReference>
<evidence type="ECO:0000256" key="5">
    <source>
        <dbReference type="HAMAP-Rule" id="MF_01925"/>
    </source>
</evidence>
<comment type="caution">
    <text evidence="10">The sequence shown here is derived from an EMBL/GenBank/DDBJ whole genome shotgun (WGS) entry which is preliminary data.</text>
</comment>
<evidence type="ECO:0000313" key="10">
    <source>
        <dbReference type="EMBL" id="MBJ7609637.1"/>
    </source>
</evidence>
<dbReference type="GO" id="GO:0055129">
    <property type="term" value="P:L-proline biosynthetic process"/>
    <property type="evidence" value="ECO:0007669"/>
    <property type="project" value="UniProtKB-UniRule"/>
</dbReference>
<dbReference type="InterPro" id="IPR008927">
    <property type="entry name" value="6-PGluconate_DH-like_C_sf"/>
</dbReference>
<dbReference type="PANTHER" id="PTHR11645">
    <property type="entry name" value="PYRROLINE-5-CARBOXYLATE REDUCTASE"/>
    <property type="match status" value="1"/>
</dbReference>
<dbReference type="FunFam" id="1.10.3730.10:FF:000001">
    <property type="entry name" value="Pyrroline-5-carboxylate reductase"/>
    <property type="match status" value="1"/>
</dbReference>
<evidence type="ECO:0000259" key="8">
    <source>
        <dbReference type="Pfam" id="PF03807"/>
    </source>
</evidence>
<evidence type="ECO:0000313" key="11">
    <source>
        <dbReference type="Proteomes" id="UP000614410"/>
    </source>
</evidence>
<dbReference type="Gene3D" id="3.40.50.720">
    <property type="entry name" value="NAD(P)-binding Rossmann-like Domain"/>
    <property type="match status" value="1"/>
</dbReference>